<organism evidence="2 3">
    <name type="scientific">Pontibacter saemangeumensis</name>
    <dbReference type="NCBI Taxonomy" id="1084525"/>
    <lineage>
        <taxon>Bacteria</taxon>
        <taxon>Pseudomonadati</taxon>
        <taxon>Bacteroidota</taxon>
        <taxon>Cytophagia</taxon>
        <taxon>Cytophagales</taxon>
        <taxon>Hymenobacteraceae</taxon>
        <taxon>Pontibacter</taxon>
    </lineage>
</organism>
<proteinExistence type="predicted"/>
<feature type="transmembrane region" description="Helical" evidence="1">
    <location>
        <begin position="26"/>
        <end position="44"/>
    </location>
</feature>
<dbReference type="EMBL" id="BAABHC010000002">
    <property type="protein sequence ID" value="GAA4425542.1"/>
    <property type="molecule type" value="Genomic_DNA"/>
</dbReference>
<keyword evidence="1" id="KW-0812">Transmembrane</keyword>
<comment type="caution">
    <text evidence="2">The sequence shown here is derived from an EMBL/GenBank/DDBJ whole genome shotgun (WGS) entry which is preliminary data.</text>
</comment>
<evidence type="ECO:0000256" key="1">
    <source>
        <dbReference type="SAM" id="Phobius"/>
    </source>
</evidence>
<evidence type="ECO:0000313" key="3">
    <source>
        <dbReference type="Proteomes" id="UP001500552"/>
    </source>
</evidence>
<dbReference type="RefSeq" id="WP_345156755.1">
    <property type="nucleotide sequence ID" value="NZ_BAABHC010000002.1"/>
</dbReference>
<feature type="transmembrane region" description="Helical" evidence="1">
    <location>
        <begin position="73"/>
        <end position="91"/>
    </location>
</feature>
<gene>
    <name evidence="2" type="ORF">GCM10023188_06600</name>
</gene>
<evidence type="ECO:0008006" key="4">
    <source>
        <dbReference type="Google" id="ProtNLM"/>
    </source>
</evidence>
<feature type="transmembrane region" description="Helical" evidence="1">
    <location>
        <begin position="216"/>
        <end position="236"/>
    </location>
</feature>
<name>A0ABP8LA77_9BACT</name>
<feature type="transmembrane region" description="Helical" evidence="1">
    <location>
        <begin position="142"/>
        <end position="162"/>
    </location>
</feature>
<keyword evidence="3" id="KW-1185">Reference proteome</keyword>
<protein>
    <recommendedName>
        <fullName evidence="4">Multidrug transporter</fullName>
    </recommendedName>
</protein>
<dbReference type="Proteomes" id="UP001500552">
    <property type="component" value="Unassembled WGS sequence"/>
</dbReference>
<accession>A0ABP8LA77</accession>
<feature type="transmembrane region" description="Helical" evidence="1">
    <location>
        <begin position="174"/>
        <end position="196"/>
    </location>
</feature>
<keyword evidence="1" id="KW-0472">Membrane</keyword>
<reference evidence="3" key="1">
    <citation type="journal article" date="2019" name="Int. J. Syst. Evol. Microbiol.">
        <title>The Global Catalogue of Microorganisms (GCM) 10K type strain sequencing project: providing services to taxonomists for standard genome sequencing and annotation.</title>
        <authorList>
            <consortium name="The Broad Institute Genomics Platform"/>
            <consortium name="The Broad Institute Genome Sequencing Center for Infectious Disease"/>
            <person name="Wu L."/>
            <person name="Ma J."/>
        </authorList>
    </citation>
    <scope>NUCLEOTIDE SEQUENCE [LARGE SCALE GENOMIC DNA]</scope>
    <source>
        <strain evidence="3">JCM 17926</strain>
    </source>
</reference>
<evidence type="ECO:0000313" key="2">
    <source>
        <dbReference type="EMBL" id="GAA4425542.1"/>
    </source>
</evidence>
<feature type="transmembrane region" description="Helical" evidence="1">
    <location>
        <begin position="103"/>
        <end position="122"/>
    </location>
</feature>
<keyword evidence="1" id="KW-1133">Transmembrane helix</keyword>
<sequence length="270" mass="30604">MQEPSTHASLTPRQAFHLSPYQITKALAIVIFLLLLANLVSIYYENYSGMESRFLSSLSRSFDFNEEHNVPTFFSSVILLVAAGLLFLVHALKKDDKVDRRKWLLLGFVLLFMAVDETVQIHEFLADVVRPRLPTDLRGLLYWAWVVPYGVLALAVAAYFIGFVLRLPALTRNLFLLSGFMFVAGAIGLELFEGYFYKMYGLNHIYNKVLYCAEELLEMSAVVVFIYALLDYLAAARAQVYIAAEKPATGRGERVYDQKATGAVVREKYI</sequence>